<dbReference type="AlphaFoldDB" id="A0A5C6AWB3"/>
<gene>
    <name evidence="2" type="ORF">Pla100_06810</name>
</gene>
<dbReference type="EMBL" id="SJPM01000001">
    <property type="protein sequence ID" value="TWU03751.1"/>
    <property type="molecule type" value="Genomic_DNA"/>
</dbReference>
<dbReference type="Proteomes" id="UP000316213">
    <property type="component" value="Unassembled WGS sequence"/>
</dbReference>
<feature type="transmembrane region" description="Helical" evidence="1">
    <location>
        <begin position="86"/>
        <end position="104"/>
    </location>
</feature>
<evidence type="ECO:0008006" key="4">
    <source>
        <dbReference type="Google" id="ProtNLM"/>
    </source>
</evidence>
<reference evidence="2 3" key="1">
    <citation type="submission" date="2019-02" db="EMBL/GenBank/DDBJ databases">
        <title>Deep-cultivation of Planctomycetes and their phenomic and genomic characterization uncovers novel biology.</title>
        <authorList>
            <person name="Wiegand S."/>
            <person name="Jogler M."/>
            <person name="Boedeker C."/>
            <person name="Pinto D."/>
            <person name="Vollmers J."/>
            <person name="Rivas-Marin E."/>
            <person name="Kohn T."/>
            <person name="Peeters S.H."/>
            <person name="Heuer A."/>
            <person name="Rast P."/>
            <person name="Oberbeckmann S."/>
            <person name="Bunk B."/>
            <person name="Jeske O."/>
            <person name="Meyerdierks A."/>
            <person name="Storesund J.E."/>
            <person name="Kallscheuer N."/>
            <person name="Luecker S."/>
            <person name="Lage O.M."/>
            <person name="Pohl T."/>
            <person name="Merkel B.J."/>
            <person name="Hornburger P."/>
            <person name="Mueller R.-W."/>
            <person name="Bruemmer F."/>
            <person name="Labrenz M."/>
            <person name="Spormann A.M."/>
            <person name="Op Den Camp H."/>
            <person name="Overmann J."/>
            <person name="Amann R."/>
            <person name="Jetten M.S.M."/>
            <person name="Mascher T."/>
            <person name="Medema M.H."/>
            <person name="Devos D.P."/>
            <person name="Kaster A.-K."/>
            <person name="Ovreas L."/>
            <person name="Rohde M."/>
            <person name="Galperin M.Y."/>
            <person name="Jogler C."/>
        </authorList>
    </citation>
    <scope>NUCLEOTIDE SEQUENCE [LARGE SCALE GENOMIC DNA]</scope>
    <source>
        <strain evidence="2 3">Pla100</strain>
    </source>
</reference>
<evidence type="ECO:0000313" key="3">
    <source>
        <dbReference type="Proteomes" id="UP000316213"/>
    </source>
</evidence>
<keyword evidence="3" id="KW-1185">Reference proteome</keyword>
<feature type="transmembrane region" description="Helical" evidence="1">
    <location>
        <begin position="43"/>
        <end position="65"/>
    </location>
</feature>
<feature type="transmembrane region" description="Helical" evidence="1">
    <location>
        <begin position="297"/>
        <end position="320"/>
    </location>
</feature>
<keyword evidence="1" id="KW-1133">Transmembrane helix</keyword>
<organism evidence="2 3">
    <name type="scientific">Neorhodopirellula pilleata</name>
    <dbReference type="NCBI Taxonomy" id="2714738"/>
    <lineage>
        <taxon>Bacteria</taxon>
        <taxon>Pseudomonadati</taxon>
        <taxon>Planctomycetota</taxon>
        <taxon>Planctomycetia</taxon>
        <taxon>Pirellulales</taxon>
        <taxon>Pirellulaceae</taxon>
        <taxon>Neorhodopirellula</taxon>
    </lineage>
</organism>
<evidence type="ECO:0000256" key="1">
    <source>
        <dbReference type="SAM" id="Phobius"/>
    </source>
</evidence>
<dbReference type="RefSeq" id="WP_197167667.1">
    <property type="nucleotide sequence ID" value="NZ_SJPM01000001.1"/>
</dbReference>
<comment type="caution">
    <text evidence="2">The sequence shown here is derived from an EMBL/GenBank/DDBJ whole genome shotgun (WGS) entry which is preliminary data.</text>
</comment>
<feature type="transmembrane region" description="Helical" evidence="1">
    <location>
        <begin position="110"/>
        <end position="129"/>
    </location>
</feature>
<name>A0A5C6AWB3_9BACT</name>
<keyword evidence="1" id="KW-0812">Transmembrane</keyword>
<feature type="transmembrane region" description="Helical" evidence="1">
    <location>
        <begin position="12"/>
        <end position="31"/>
    </location>
</feature>
<sequence>MLLDRSQWKLHFPFGLLALLLIVGGAVWYVTESNAAGRWLGGGSTPGLVCGIASGLIIFAEMFLWPRKALRRWRLFPTKYWMAAHLWLGMICFPLAVLHCGFHLGGYLPATLMVVFAVAYFSGIYGWAIQNVLPRWLLRNVPGETIYSQIDHVSGLAIDDIRRMLISSCGQRRSKSQEPIEVEEELDISVTQTIVIGAIRQVGKTSGRTLQTRQATDGRDDRDVLWTAFDNIQPFLEQGGRVESPVTNRRSAELYFQSIRKDCETTSHGVVDLLEQACEQRRQFDVQANVHRWLHGWLPIHIGVSIATTILLLVHIWTALKYW</sequence>
<protein>
    <recommendedName>
        <fullName evidence="4">Ferric reductase like transmembrane component</fullName>
    </recommendedName>
</protein>
<proteinExistence type="predicted"/>
<evidence type="ECO:0000313" key="2">
    <source>
        <dbReference type="EMBL" id="TWU03751.1"/>
    </source>
</evidence>
<accession>A0A5C6AWB3</accession>
<keyword evidence="1" id="KW-0472">Membrane</keyword>